<feature type="compositionally biased region" description="Basic and acidic residues" evidence="1">
    <location>
        <begin position="78"/>
        <end position="107"/>
    </location>
</feature>
<reference evidence="2" key="2">
    <citation type="submission" date="2021-03" db="UniProtKB">
        <authorList>
            <consortium name="EnsemblPlants"/>
        </authorList>
    </citation>
    <scope>IDENTIFICATION</scope>
</reference>
<feature type="compositionally biased region" description="Basic and acidic residues" evidence="1">
    <location>
        <begin position="11"/>
        <end position="25"/>
    </location>
</feature>
<dbReference type="Gramene" id="evm.model.08.1125">
    <property type="protein sequence ID" value="cds.evm.model.08.1125"/>
    <property type="gene ID" value="evm.TU.08.1125"/>
</dbReference>
<accession>A0A803Q7P5</accession>
<organism evidence="2 3">
    <name type="scientific">Cannabis sativa</name>
    <name type="common">Hemp</name>
    <name type="synonym">Marijuana</name>
    <dbReference type="NCBI Taxonomy" id="3483"/>
    <lineage>
        <taxon>Eukaryota</taxon>
        <taxon>Viridiplantae</taxon>
        <taxon>Streptophyta</taxon>
        <taxon>Embryophyta</taxon>
        <taxon>Tracheophyta</taxon>
        <taxon>Spermatophyta</taxon>
        <taxon>Magnoliopsida</taxon>
        <taxon>eudicotyledons</taxon>
        <taxon>Gunneridae</taxon>
        <taxon>Pentapetalae</taxon>
        <taxon>rosids</taxon>
        <taxon>fabids</taxon>
        <taxon>Rosales</taxon>
        <taxon>Cannabaceae</taxon>
        <taxon>Cannabis</taxon>
    </lineage>
</organism>
<protein>
    <submittedName>
        <fullName evidence="2">Uncharacterized protein</fullName>
    </submittedName>
</protein>
<feature type="region of interest" description="Disordered" evidence="1">
    <location>
        <begin position="67"/>
        <end position="145"/>
    </location>
</feature>
<evidence type="ECO:0000256" key="1">
    <source>
        <dbReference type="SAM" id="MobiDB-lite"/>
    </source>
</evidence>
<reference evidence="2" key="1">
    <citation type="submission" date="2018-11" db="EMBL/GenBank/DDBJ databases">
        <authorList>
            <person name="Grassa J C."/>
        </authorList>
    </citation>
    <scope>NUCLEOTIDE SEQUENCE [LARGE SCALE GENOMIC DNA]</scope>
</reference>
<keyword evidence="3" id="KW-1185">Reference proteome</keyword>
<feature type="region of interest" description="Disordered" evidence="1">
    <location>
        <begin position="1"/>
        <end position="53"/>
    </location>
</feature>
<evidence type="ECO:0000313" key="3">
    <source>
        <dbReference type="Proteomes" id="UP000596661"/>
    </source>
</evidence>
<dbReference type="EnsemblPlants" id="evm.model.08.1125">
    <property type="protein sequence ID" value="cds.evm.model.08.1125"/>
    <property type="gene ID" value="evm.TU.08.1125"/>
</dbReference>
<proteinExistence type="predicted"/>
<dbReference type="AlphaFoldDB" id="A0A803Q7P5"/>
<feature type="compositionally biased region" description="Low complexity" evidence="1">
    <location>
        <begin position="108"/>
        <end position="117"/>
    </location>
</feature>
<name>A0A803Q7P5_CANSA</name>
<sequence length="192" mass="21734">MSLRMQNLESNFRDAEVNTKDVPEDMHEDDPQDKVAANDVGENSKPDESNPVMTRMEIVMTVLTKLSPDVQAPQTNDALEKADPKDPRSSSICKDKGKAIAVEELRKTPSTKYPTKSKAADQPQQKRKENNALGHDDKTNSRGRVMQKNKIDVTIRTLETRRESPHPMIPVTTMRMMTNYIQTTTKRTIPND</sequence>
<evidence type="ECO:0000313" key="2">
    <source>
        <dbReference type="EnsemblPlants" id="cds.evm.model.08.1125"/>
    </source>
</evidence>
<feature type="compositionally biased region" description="Polar residues" evidence="1">
    <location>
        <begin position="1"/>
        <end position="10"/>
    </location>
</feature>
<dbReference type="EMBL" id="UZAU01000700">
    <property type="status" value="NOT_ANNOTATED_CDS"/>
    <property type="molecule type" value="Genomic_DNA"/>
</dbReference>
<feature type="compositionally biased region" description="Basic and acidic residues" evidence="1">
    <location>
        <begin position="124"/>
        <end position="140"/>
    </location>
</feature>
<dbReference type="Proteomes" id="UP000596661">
    <property type="component" value="Chromosome 8"/>
</dbReference>